<dbReference type="GO" id="GO:0004674">
    <property type="term" value="F:protein serine/threonine kinase activity"/>
    <property type="evidence" value="ECO:0007669"/>
    <property type="project" value="UniProtKB-KW"/>
</dbReference>
<accession>A0A7J7E2V1</accession>
<evidence type="ECO:0000259" key="19">
    <source>
        <dbReference type="PROSITE" id="PS50011"/>
    </source>
</evidence>
<dbReference type="PROSITE" id="PS50011">
    <property type="entry name" value="PROTEIN_KINASE_DOM"/>
    <property type="match status" value="1"/>
</dbReference>
<dbReference type="PROSITE" id="PS50026">
    <property type="entry name" value="EGF_3"/>
    <property type="match status" value="2"/>
</dbReference>
<evidence type="ECO:0000256" key="1">
    <source>
        <dbReference type="ARBA" id="ARBA00004167"/>
    </source>
</evidence>
<dbReference type="InterPro" id="IPR011009">
    <property type="entry name" value="Kinase-like_dom_sf"/>
</dbReference>
<feature type="chain" id="PRO_5029520083" description="Wall-associated receptor kinase-like 14" evidence="18">
    <location>
        <begin position="25"/>
        <end position="972"/>
    </location>
</feature>
<dbReference type="Gene3D" id="2.10.25.10">
    <property type="entry name" value="Laminin"/>
    <property type="match status" value="2"/>
</dbReference>
<feature type="domain" description="Protein kinase" evidence="19">
    <location>
        <begin position="611"/>
        <end position="891"/>
    </location>
</feature>
<dbReference type="PANTHER" id="PTHR46008">
    <property type="entry name" value="LEAF RUST 10 DISEASE-RESISTANCE LOCUS RECEPTOR-LIKE PROTEIN KINASE-LIKE 1.4"/>
    <property type="match status" value="1"/>
</dbReference>
<dbReference type="PROSITE" id="PS00107">
    <property type="entry name" value="PROTEIN_KINASE_ATP"/>
    <property type="match status" value="1"/>
</dbReference>
<keyword evidence="2" id="KW-0723">Serine/threonine-protein kinase</keyword>
<evidence type="ECO:0008006" key="23">
    <source>
        <dbReference type="Google" id="ProtNLM"/>
    </source>
</evidence>
<dbReference type="InterPro" id="IPR000742">
    <property type="entry name" value="EGF"/>
</dbReference>
<comment type="catalytic activity">
    <reaction evidence="13">
        <text>L-threonyl-[protein] + ATP = O-phospho-L-threonyl-[protein] + ADP + H(+)</text>
        <dbReference type="Rhea" id="RHEA:46608"/>
        <dbReference type="Rhea" id="RHEA-COMP:11060"/>
        <dbReference type="Rhea" id="RHEA-COMP:11605"/>
        <dbReference type="ChEBI" id="CHEBI:15378"/>
        <dbReference type="ChEBI" id="CHEBI:30013"/>
        <dbReference type="ChEBI" id="CHEBI:30616"/>
        <dbReference type="ChEBI" id="CHEBI:61977"/>
        <dbReference type="ChEBI" id="CHEBI:456216"/>
    </reaction>
</comment>
<dbReference type="GO" id="GO:0005524">
    <property type="term" value="F:ATP binding"/>
    <property type="evidence" value="ECO:0007669"/>
    <property type="project" value="UniProtKB-UniRule"/>
</dbReference>
<sequence>MSLRLQPTIFVLVISTFLVTLIGAHNCSNSCGTGKSAQSVPYPFGFSSGCPIRLNCSSDTGAVKIEEFVVQNITPSGILVDLPPKCDRPINSIKPLFGRNYALAWQNSLLLQNCIGSLNGCVIPTSMISRRFDLQSCDSNKSNVISCVSPEDNKGIDVLSYENVNRIQCTVLFSSISFDLGYSPQFQRIELGWWLSGSCFAANDCDRNADCTNIQLPNANGYRCRCKPGFEGDGFVAGDGCRKIADCNLSKYMAGRCRGKTRVGVLVGDSYTEVSTIRCCLHEMSLRLQPTIFVFVISIFWVTLIGAHSCSNSCGTGKSAKSVPYPFGFSSGCLIRLNCSSGAVKIENFDVLNITPNGILVHLPQNCRRPINSIKPLFGSNYALARQNSLLFQNCIGSFNTCVIPTSMISPQFDLQRCNSNKNNVTSCVSPEVNKGIDVLSYETVNRTPCAVLFSSFLFSSISFDSEYSLQFQRIELGWWLNGPCSAAKHCHRNAHCTNITLSNGNGYRCRCKPGFEGDGFADGDGCRKNCNSSKYMVGQCGRITKVGVLVGGIVAGAVSMILLGIACFFIRHRFTLKDQLRAKRLICEAAGNSNVPCYPYKEIERATNFFSEKQMLGTGAYGTVYAGKLHDEWVAVKMFRHRDTGSIDQVMNEIKLLSSVSHPNLVRLLGCCVEEGEPILIYEFMPNGTLSHHLQRERGKGLPWTIRLTIAAETANAIAYLHSAVNPPIYHRDIKSSNILLDYNYNSKVADFGLSRLGMTESSLISTAPQGTPGYLDPEYHQYFHLSDKSDVYSFGVVLVEIITALKVVDFSRPHSEVNLAALAVDRIGSGCVDEIIDPYVEPHRDAWTLLSIHNVAELAFRCLSYHRDMRPTMMEVAEELEQIRLSAWVPASPAASSCSFSDHGSEASMGGMSVKESAVGNMRLVLLPRATECLHPLEEVKERSPVSVHNPWLSEQSSASTNSLLNNIIQ</sequence>
<dbReference type="InParanoid" id="A0A7J7E2V1"/>
<evidence type="ECO:0000256" key="10">
    <source>
        <dbReference type="ARBA" id="ARBA00023136"/>
    </source>
</evidence>
<dbReference type="Proteomes" id="UP000593562">
    <property type="component" value="Unassembled WGS sequence"/>
</dbReference>
<dbReference type="Gene3D" id="1.10.510.10">
    <property type="entry name" value="Transferase(Phosphotransferase) domain 1"/>
    <property type="match status" value="1"/>
</dbReference>
<dbReference type="AlphaFoldDB" id="A0A7J7E2V1"/>
<keyword evidence="10 17" id="KW-0472">Membrane</keyword>
<dbReference type="FunCoup" id="A0A7J7E2V1">
    <property type="interactions" value="1709"/>
</dbReference>
<feature type="domain" description="EGF-like" evidence="20">
    <location>
        <begin position="481"/>
        <end position="522"/>
    </location>
</feature>
<dbReference type="SMART" id="SM00220">
    <property type="entry name" value="S_TKc"/>
    <property type="match status" value="1"/>
</dbReference>
<evidence type="ECO:0000313" key="22">
    <source>
        <dbReference type="Proteomes" id="UP000593562"/>
    </source>
</evidence>
<dbReference type="SMART" id="SM00181">
    <property type="entry name" value="EGF"/>
    <property type="match status" value="2"/>
</dbReference>
<evidence type="ECO:0000256" key="2">
    <source>
        <dbReference type="ARBA" id="ARBA00022527"/>
    </source>
</evidence>
<evidence type="ECO:0000256" key="4">
    <source>
        <dbReference type="ARBA" id="ARBA00022692"/>
    </source>
</evidence>
<keyword evidence="4 17" id="KW-0812">Transmembrane</keyword>
<keyword evidence="7" id="KW-0418">Kinase</keyword>
<evidence type="ECO:0000256" key="11">
    <source>
        <dbReference type="ARBA" id="ARBA00023180"/>
    </source>
</evidence>
<comment type="caution">
    <text evidence="15">Lacks conserved residue(s) required for the propagation of feature annotation.</text>
</comment>
<evidence type="ECO:0000256" key="6">
    <source>
        <dbReference type="ARBA" id="ARBA00022741"/>
    </source>
</evidence>
<dbReference type="PROSITE" id="PS00108">
    <property type="entry name" value="PROTEIN_KINASE_ST"/>
    <property type="match status" value="1"/>
</dbReference>
<keyword evidence="15" id="KW-0245">EGF-like domain</keyword>
<evidence type="ECO:0000256" key="13">
    <source>
        <dbReference type="ARBA" id="ARBA00047951"/>
    </source>
</evidence>
<feature type="transmembrane region" description="Helical" evidence="17">
    <location>
        <begin position="547"/>
        <end position="571"/>
    </location>
</feature>
<comment type="subcellular location">
    <subcellularLocation>
        <location evidence="1">Membrane</location>
        <topology evidence="1">Single-pass membrane protein</topology>
    </subcellularLocation>
</comment>
<dbReference type="GO" id="GO:0005886">
    <property type="term" value="C:plasma membrane"/>
    <property type="evidence" value="ECO:0007669"/>
    <property type="project" value="UniProtKB-ARBA"/>
</dbReference>
<comment type="function">
    <text evidence="14">Serine/threonine-protein kinase that may function as a signaling receptor of extracellular matrix component.</text>
</comment>
<feature type="signal peptide" evidence="18">
    <location>
        <begin position="1"/>
        <end position="24"/>
    </location>
</feature>
<keyword evidence="5 18" id="KW-0732">Signal</keyword>
<dbReference type="InterPro" id="IPR017441">
    <property type="entry name" value="Protein_kinase_ATP_BS"/>
</dbReference>
<comment type="catalytic activity">
    <reaction evidence="12">
        <text>L-seryl-[protein] + ATP = O-phospho-L-seryl-[protein] + ADP + H(+)</text>
        <dbReference type="Rhea" id="RHEA:17989"/>
        <dbReference type="Rhea" id="RHEA-COMP:9863"/>
        <dbReference type="Rhea" id="RHEA-COMP:11604"/>
        <dbReference type="ChEBI" id="CHEBI:15378"/>
        <dbReference type="ChEBI" id="CHEBI:29999"/>
        <dbReference type="ChEBI" id="CHEBI:30616"/>
        <dbReference type="ChEBI" id="CHEBI:83421"/>
        <dbReference type="ChEBI" id="CHEBI:456216"/>
    </reaction>
</comment>
<dbReference type="SUPFAM" id="SSF56112">
    <property type="entry name" value="Protein kinase-like (PK-like)"/>
    <property type="match status" value="1"/>
</dbReference>
<dbReference type="PANTHER" id="PTHR46008:SF62">
    <property type="entry name" value="PROTEIN KINASE DOMAIN-CONTAINING PROTEIN"/>
    <property type="match status" value="1"/>
</dbReference>
<keyword evidence="8 16" id="KW-0067">ATP-binding</keyword>
<evidence type="ECO:0000256" key="15">
    <source>
        <dbReference type="PROSITE-ProRule" id="PRU00076"/>
    </source>
</evidence>
<evidence type="ECO:0000256" key="12">
    <source>
        <dbReference type="ARBA" id="ARBA00047558"/>
    </source>
</evidence>
<dbReference type="InterPro" id="IPR000719">
    <property type="entry name" value="Prot_kinase_dom"/>
</dbReference>
<reference evidence="21 22" key="1">
    <citation type="journal article" date="2020" name="Nat. Commun.">
        <title>Genome of Tripterygium wilfordii and identification of cytochrome P450 involved in triptolide biosynthesis.</title>
        <authorList>
            <person name="Tu L."/>
            <person name="Su P."/>
            <person name="Zhang Z."/>
            <person name="Gao L."/>
            <person name="Wang J."/>
            <person name="Hu T."/>
            <person name="Zhou J."/>
            <person name="Zhang Y."/>
            <person name="Zhao Y."/>
            <person name="Liu Y."/>
            <person name="Song Y."/>
            <person name="Tong Y."/>
            <person name="Lu Y."/>
            <person name="Yang J."/>
            <person name="Xu C."/>
            <person name="Jia M."/>
            <person name="Peters R.J."/>
            <person name="Huang L."/>
            <person name="Gao W."/>
        </authorList>
    </citation>
    <scope>NUCLEOTIDE SEQUENCE [LARGE SCALE GENOMIC DNA]</scope>
    <source>
        <strain evidence="22">cv. XIE 37</strain>
        <tissue evidence="21">Leaf</tissue>
    </source>
</reference>
<comment type="caution">
    <text evidence="21">The sequence shown here is derived from an EMBL/GenBank/DDBJ whole genome shotgun (WGS) entry which is preliminary data.</text>
</comment>
<evidence type="ECO:0000256" key="8">
    <source>
        <dbReference type="ARBA" id="ARBA00022840"/>
    </source>
</evidence>
<evidence type="ECO:0000256" key="18">
    <source>
        <dbReference type="SAM" id="SignalP"/>
    </source>
</evidence>
<feature type="domain" description="EGF-like" evidence="20">
    <location>
        <begin position="195"/>
        <end position="236"/>
    </location>
</feature>
<evidence type="ECO:0000256" key="5">
    <source>
        <dbReference type="ARBA" id="ARBA00022729"/>
    </source>
</evidence>
<dbReference type="InterPro" id="IPR008271">
    <property type="entry name" value="Ser/Thr_kinase_AS"/>
</dbReference>
<evidence type="ECO:0000259" key="20">
    <source>
        <dbReference type="PROSITE" id="PS50026"/>
    </source>
</evidence>
<keyword evidence="6 16" id="KW-0547">Nucleotide-binding</keyword>
<keyword evidence="3" id="KW-0808">Transferase</keyword>
<keyword evidence="11" id="KW-0325">Glycoprotein</keyword>
<keyword evidence="22" id="KW-1185">Reference proteome</keyword>
<keyword evidence="9 17" id="KW-1133">Transmembrane helix</keyword>
<feature type="binding site" evidence="16">
    <location>
        <position position="638"/>
    </location>
    <ligand>
        <name>ATP</name>
        <dbReference type="ChEBI" id="CHEBI:30616"/>
    </ligand>
</feature>
<evidence type="ECO:0000256" key="14">
    <source>
        <dbReference type="ARBA" id="ARBA00056804"/>
    </source>
</evidence>
<dbReference type="Gene3D" id="3.30.200.20">
    <property type="entry name" value="Phosphorylase Kinase, domain 1"/>
    <property type="match status" value="1"/>
</dbReference>
<dbReference type="EMBL" id="JAAARO010000001">
    <property type="protein sequence ID" value="KAF5752935.1"/>
    <property type="molecule type" value="Genomic_DNA"/>
</dbReference>
<gene>
    <name evidence="21" type="ORF">HS088_TW01G00853</name>
</gene>
<evidence type="ECO:0000256" key="7">
    <source>
        <dbReference type="ARBA" id="ARBA00022777"/>
    </source>
</evidence>
<evidence type="ECO:0000256" key="17">
    <source>
        <dbReference type="SAM" id="Phobius"/>
    </source>
</evidence>
<organism evidence="21 22">
    <name type="scientific">Tripterygium wilfordii</name>
    <name type="common">Thunder God vine</name>
    <dbReference type="NCBI Taxonomy" id="458696"/>
    <lineage>
        <taxon>Eukaryota</taxon>
        <taxon>Viridiplantae</taxon>
        <taxon>Streptophyta</taxon>
        <taxon>Embryophyta</taxon>
        <taxon>Tracheophyta</taxon>
        <taxon>Spermatophyta</taxon>
        <taxon>Magnoliopsida</taxon>
        <taxon>eudicotyledons</taxon>
        <taxon>Gunneridae</taxon>
        <taxon>Pentapetalae</taxon>
        <taxon>rosids</taxon>
        <taxon>fabids</taxon>
        <taxon>Celastrales</taxon>
        <taxon>Celastraceae</taxon>
        <taxon>Tripterygium</taxon>
    </lineage>
</organism>
<proteinExistence type="predicted"/>
<dbReference type="FunFam" id="1.10.510.10:FF:000161">
    <property type="entry name" value="Wall-associated receptor kinase-like 20"/>
    <property type="match status" value="1"/>
</dbReference>
<dbReference type="Pfam" id="PF00069">
    <property type="entry name" value="Pkinase"/>
    <property type="match status" value="1"/>
</dbReference>
<name>A0A7J7E2V1_TRIWF</name>
<dbReference type="FunFam" id="3.30.200.20:FF:000481">
    <property type="entry name" value="Wall-associated receptor kinase-like 14"/>
    <property type="match status" value="1"/>
</dbReference>
<evidence type="ECO:0000313" key="21">
    <source>
        <dbReference type="EMBL" id="KAF5752935.1"/>
    </source>
</evidence>
<dbReference type="CDD" id="cd00053">
    <property type="entry name" value="EGF"/>
    <property type="match status" value="2"/>
</dbReference>
<protein>
    <recommendedName>
        <fullName evidence="23">Wall-associated receptor kinase-like 14</fullName>
    </recommendedName>
</protein>
<evidence type="ECO:0000256" key="9">
    <source>
        <dbReference type="ARBA" id="ARBA00022989"/>
    </source>
</evidence>
<evidence type="ECO:0000256" key="3">
    <source>
        <dbReference type="ARBA" id="ARBA00022679"/>
    </source>
</evidence>
<evidence type="ECO:0000256" key="16">
    <source>
        <dbReference type="PROSITE-ProRule" id="PRU10141"/>
    </source>
</evidence>